<protein>
    <recommendedName>
        <fullName evidence="5">DUF4367 domain-containing protein</fullName>
    </recommendedName>
</protein>
<gene>
    <name evidence="3" type="ORF">GCM10010492_34190</name>
</gene>
<evidence type="ECO:0000256" key="1">
    <source>
        <dbReference type="SAM" id="MobiDB-lite"/>
    </source>
</evidence>
<comment type="caution">
    <text evidence="3">The sequence shown here is derived from an EMBL/GenBank/DDBJ whole genome shotgun (WGS) entry which is preliminary data.</text>
</comment>
<proteinExistence type="predicted"/>
<keyword evidence="2" id="KW-0812">Transmembrane</keyword>
<feature type="compositionally biased region" description="Basic and acidic residues" evidence="1">
    <location>
        <begin position="1"/>
        <end position="17"/>
    </location>
</feature>
<feature type="region of interest" description="Disordered" evidence="1">
    <location>
        <begin position="1"/>
        <end position="37"/>
    </location>
</feature>
<evidence type="ECO:0000313" key="3">
    <source>
        <dbReference type="EMBL" id="GAA0232592.1"/>
    </source>
</evidence>
<dbReference type="Proteomes" id="UP001500416">
    <property type="component" value="Unassembled WGS sequence"/>
</dbReference>
<keyword evidence="2" id="KW-1133">Transmembrane helix</keyword>
<name>A0ABP3DH85_9PSEU</name>
<feature type="transmembrane region" description="Helical" evidence="2">
    <location>
        <begin position="45"/>
        <end position="69"/>
    </location>
</feature>
<evidence type="ECO:0008006" key="5">
    <source>
        <dbReference type="Google" id="ProtNLM"/>
    </source>
</evidence>
<organism evidence="3 4">
    <name type="scientific">Saccharothrix mutabilis subsp. mutabilis</name>
    <dbReference type="NCBI Taxonomy" id="66855"/>
    <lineage>
        <taxon>Bacteria</taxon>
        <taxon>Bacillati</taxon>
        <taxon>Actinomycetota</taxon>
        <taxon>Actinomycetes</taxon>
        <taxon>Pseudonocardiales</taxon>
        <taxon>Pseudonocardiaceae</taxon>
        <taxon>Saccharothrix</taxon>
    </lineage>
</organism>
<keyword evidence="2" id="KW-0472">Membrane</keyword>
<evidence type="ECO:0000313" key="4">
    <source>
        <dbReference type="Proteomes" id="UP001500416"/>
    </source>
</evidence>
<accession>A0ABP3DH85</accession>
<feature type="compositionally biased region" description="Low complexity" evidence="1">
    <location>
        <begin position="23"/>
        <end position="35"/>
    </location>
</feature>
<sequence length="244" mass="25806">MAERLEDEPRPRGRDGDREPDDATVAANTEAATSASERERRFGDIGVLAAAAALLTGVTVAGVVVPWVVARDAVPATTTTSTPSTTHTGHPWRSAHCEGFGEPWVATADEVAERTGWRPPGAGTPWGEPEELRFSVVRPPTGFVVARYRVDGTPVTVERYPEAARLVPEPGTPAAEVPLAGATALLLEAESDSWYHVDHPDRSGSGGPARCSARRLMWTAGDGVGWAVTGHLSTDELVALAETL</sequence>
<dbReference type="EMBL" id="BAAABU010000006">
    <property type="protein sequence ID" value="GAA0232592.1"/>
    <property type="molecule type" value="Genomic_DNA"/>
</dbReference>
<dbReference type="RefSeq" id="WP_343934813.1">
    <property type="nucleotide sequence ID" value="NZ_BAAABU010000006.1"/>
</dbReference>
<keyword evidence="4" id="KW-1185">Reference proteome</keyword>
<evidence type="ECO:0000256" key="2">
    <source>
        <dbReference type="SAM" id="Phobius"/>
    </source>
</evidence>
<reference evidence="4" key="1">
    <citation type="journal article" date="2019" name="Int. J. Syst. Evol. Microbiol.">
        <title>The Global Catalogue of Microorganisms (GCM) 10K type strain sequencing project: providing services to taxonomists for standard genome sequencing and annotation.</title>
        <authorList>
            <consortium name="The Broad Institute Genomics Platform"/>
            <consortium name="The Broad Institute Genome Sequencing Center for Infectious Disease"/>
            <person name="Wu L."/>
            <person name="Ma J."/>
        </authorList>
    </citation>
    <scope>NUCLEOTIDE SEQUENCE [LARGE SCALE GENOMIC DNA]</scope>
    <source>
        <strain evidence="4">JCM 3380</strain>
    </source>
</reference>